<dbReference type="Ensembl" id="ENSORLT00015022904.1">
    <property type="protein sequence ID" value="ENSORLP00015031637.1"/>
    <property type="gene ID" value="ENSORLG00015016003.1"/>
</dbReference>
<organism evidence="4 5">
    <name type="scientific">Oryzias latipes</name>
    <name type="common">Japanese rice fish</name>
    <name type="synonym">Japanese killifish</name>
    <dbReference type="NCBI Taxonomy" id="8090"/>
    <lineage>
        <taxon>Eukaryota</taxon>
        <taxon>Metazoa</taxon>
        <taxon>Chordata</taxon>
        <taxon>Craniata</taxon>
        <taxon>Vertebrata</taxon>
        <taxon>Euteleostomi</taxon>
        <taxon>Actinopterygii</taxon>
        <taxon>Neopterygii</taxon>
        <taxon>Teleostei</taxon>
        <taxon>Neoteleostei</taxon>
        <taxon>Acanthomorphata</taxon>
        <taxon>Ovalentaria</taxon>
        <taxon>Atherinomorphae</taxon>
        <taxon>Beloniformes</taxon>
        <taxon>Adrianichthyidae</taxon>
        <taxon>Oryziinae</taxon>
        <taxon>Oryzias</taxon>
    </lineage>
</organism>
<feature type="region of interest" description="Disordered" evidence="2">
    <location>
        <begin position="1"/>
        <end position="33"/>
    </location>
</feature>
<protein>
    <submittedName>
        <fullName evidence="4">Tumor protein p63 regulated 1</fullName>
    </submittedName>
</protein>
<dbReference type="InterPro" id="IPR022158">
    <property type="entry name" value="Inositol_phosphatase"/>
</dbReference>
<reference evidence="4 5" key="2">
    <citation type="submission" date="2017-04" db="EMBL/GenBank/DDBJ databases">
        <title>CpG methylation of centromeres and impact of large insertions on vertebrate speciation.</title>
        <authorList>
            <person name="Ichikawa K."/>
            <person name="Yoshimura J."/>
            <person name="Morishita S."/>
        </authorList>
    </citation>
    <scope>NUCLEOTIDE SEQUENCE</scope>
    <source>
        <strain evidence="4 5">HSOK</strain>
    </source>
</reference>
<dbReference type="AlphaFoldDB" id="A0A3P9JH46"/>
<evidence type="ECO:0000313" key="4">
    <source>
        <dbReference type="Ensembl" id="ENSORLP00015031645.1"/>
    </source>
</evidence>
<reference evidence="4" key="3">
    <citation type="submission" date="2025-05" db="UniProtKB">
        <authorList>
            <consortium name="Ensembl"/>
        </authorList>
    </citation>
    <scope>IDENTIFICATION</scope>
    <source>
        <strain evidence="4">HSOK</strain>
    </source>
</reference>
<accession>A0A3P9JH46</accession>
<evidence type="ECO:0000256" key="2">
    <source>
        <dbReference type="SAM" id="MobiDB-lite"/>
    </source>
</evidence>
<dbReference type="InterPro" id="IPR034753">
    <property type="entry name" value="hSac2"/>
</dbReference>
<evidence type="ECO:0000256" key="1">
    <source>
        <dbReference type="ARBA" id="ARBA00009163"/>
    </source>
</evidence>
<name>A0A3P9JH46_ORYLA</name>
<dbReference type="PANTHER" id="PTHR31108:SF6">
    <property type="entry name" value="TUMOR PROTEIN P63-REGULATED GENE 1 PROTEIN"/>
    <property type="match status" value="1"/>
</dbReference>
<proteinExistence type="inferred from homology"/>
<dbReference type="Ensembl" id="ENSORLT00015022939.1">
    <property type="protein sequence ID" value="ENSORLP00015031645.1"/>
    <property type="gene ID" value="ENSORLG00015016003.1"/>
</dbReference>
<comment type="similarity">
    <text evidence="1">Belongs to the TPRG1 family.</text>
</comment>
<reference key="1">
    <citation type="journal article" date="2007" name="Nature">
        <title>The medaka draft genome and insights into vertebrate genome evolution.</title>
        <authorList>
            <person name="Kasahara M."/>
            <person name="Naruse K."/>
            <person name="Sasaki S."/>
            <person name="Nakatani Y."/>
            <person name="Qu W."/>
            <person name="Ahsan B."/>
            <person name="Yamada T."/>
            <person name="Nagayasu Y."/>
            <person name="Doi K."/>
            <person name="Kasai Y."/>
            <person name="Jindo T."/>
            <person name="Kobayashi D."/>
            <person name="Shimada A."/>
            <person name="Toyoda A."/>
            <person name="Kuroki Y."/>
            <person name="Fujiyama A."/>
            <person name="Sasaki T."/>
            <person name="Shimizu A."/>
            <person name="Asakawa S."/>
            <person name="Shimizu N."/>
            <person name="Hashimoto S."/>
            <person name="Yang J."/>
            <person name="Lee Y."/>
            <person name="Matsushima K."/>
            <person name="Sugano S."/>
            <person name="Sakaizumi M."/>
            <person name="Narita T."/>
            <person name="Ohishi K."/>
            <person name="Haga S."/>
            <person name="Ohta F."/>
            <person name="Nomoto H."/>
            <person name="Nogata K."/>
            <person name="Morishita T."/>
            <person name="Endo T."/>
            <person name="Shin-I T."/>
            <person name="Takeda H."/>
            <person name="Morishita S."/>
            <person name="Kohara Y."/>
        </authorList>
    </citation>
    <scope>NUCLEOTIDE SEQUENCE [LARGE SCALE GENOMIC DNA]</scope>
    <source>
        <strain>Hd-rR</strain>
    </source>
</reference>
<dbReference type="Pfam" id="PF12456">
    <property type="entry name" value="hSac2"/>
    <property type="match status" value="1"/>
</dbReference>
<dbReference type="PROSITE" id="PS51791">
    <property type="entry name" value="HSAC2"/>
    <property type="match status" value="1"/>
</dbReference>
<evidence type="ECO:0000259" key="3">
    <source>
        <dbReference type="PROSITE" id="PS51791"/>
    </source>
</evidence>
<dbReference type="Ensembl" id="ENSORLT00015022914.1">
    <property type="protein sequence ID" value="ENSORLP00015031642.1"/>
    <property type="gene ID" value="ENSORLG00015016003.1"/>
</dbReference>
<dbReference type="PANTHER" id="PTHR31108">
    <property type="entry name" value="TUMOR PROTEIN P63-REGULATED GENE 1-LIKE PROTEIN"/>
    <property type="match status" value="1"/>
</dbReference>
<feature type="domain" description="HSac2" evidence="3">
    <location>
        <begin position="64"/>
        <end position="238"/>
    </location>
</feature>
<evidence type="ECO:0000313" key="5">
    <source>
        <dbReference type="Proteomes" id="UP000265200"/>
    </source>
</evidence>
<sequence length="271" mass="30534">MATEEKGTPAEQSQLSPPTGAPQDSERAKDAEELQSACATVRAKLDKLSAESSLMNFKFKKFFVLRPGTLNQAIKDVEALVKKEEDGNVQSVWLMAEVDHWNNEKERLVVITDNTLMVFKYDFVMFLCEQIQKISLNYVDRLVHGTFNFPKHSLLKREGEGLRIYWDRMRDPSFTSKWNPFSVDFPYTTLISHPVSSINDTFASLCDLHKFREHLKVVAEKAHARNPAPGKANGVTVLNQPITIEAYVGAMSFLGNQNKLGYAMARGGLGF</sequence>
<dbReference type="InterPro" id="IPR040242">
    <property type="entry name" value="TPRG1-like"/>
</dbReference>
<dbReference type="Proteomes" id="UP000265200">
    <property type="component" value="Chromosome 4"/>
</dbReference>